<dbReference type="EMBL" id="JACCQK010000302">
    <property type="protein sequence ID" value="MBG0779399.1"/>
    <property type="molecule type" value="Genomic_DNA"/>
</dbReference>
<dbReference type="Pfam" id="PF08282">
    <property type="entry name" value="Hydrolase_3"/>
    <property type="match status" value="1"/>
</dbReference>
<dbReference type="PANTHER" id="PTHR10000:SF8">
    <property type="entry name" value="HAD SUPERFAMILY HYDROLASE-LIKE, TYPE 3"/>
    <property type="match status" value="1"/>
</dbReference>
<dbReference type="InterPro" id="IPR036412">
    <property type="entry name" value="HAD-like_sf"/>
</dbReference>
<dbReference type="NCBIfam" id="TIGR01484">
    <property type="entry name" value="HAD-SF-IIB"/>
    <property type="match status" value="1"/>
</dbReference>
<dbReference type="InterPro" id="IPR023214">
    <property type="entry name" value="HAD_sf"/>
</dbReference>
<organism evidence="1 2">
    <name type="scientific">Desulfotignum balticum</name>
    <dbReference type="NCBI Taxonomy" id="115781"/>
    <lineage>
        <taxon>Bacteria</taxon>
        <taxon>Pseudomonadati</taxon>
        <taxon>Thermodesulfobacteriota</taxon>
        <taxon>Desulfobacteria</taxon>
        <taxon>Desulfobacterales</taxon>
        <taxon>Desulfobacteraceae</taxon>
        <taxon>Desulfotignum</taxon>
    </lineage>
</organism>
<sequence length="283" mass="31560">MTDRHLFVTDLDGTLFTDDKTVSHRDLDTLTRLRAKGVVVVAATGRSLYSFQRALAHIGMDTDSWPLDFLIFSTGAGVLKFKKNEIIRDLPISRSDVMHITACFEQMQLDYMVHNAIPDTHYFTFRSHGRDNPDFFQRIVLYQSFASPLTADTPVFETATQVLAVMPPKVSLAQVAEIQASLSGYSVVHATSPLDHQSVWIEVFHPRVSKSHAAAWLARQLDIPQSRVVAVGNDYNDLDLMDWAGQKFWVANAPAEFDTGVRMPVSNNDHGVTRAAVLSGLLD</sequence>
<comment type="caution">
    <text evidence="1">The sequence shown here is derived from an EMBL/GenBank/DDBJ whole genome shotgun (WGS) entry which is preliminary data.</text>
</comment>
<dbReference type="Gene3D" id="3.40.50.1000">
    <property type="entry name" value="HAD superfamily/HAD-like"/>
    <property type="match status" value="1"/>
</dbReference>
<dbReference type="Proteomes" id="UP000706172">
    <property type="component" value="Unassembled WGS sequence"/>
</dbReference>
<dbReference type="GO" id="GO:0005829">
    <property type="term" value="C:cytosol"/>
    <property type="evidence" value="ECO:0007669"/>
    <property type="project" value="TreeGrafter"/>
</dbReference>
<reference evidence="1" key="1">
    <citation type="submission" date="2020-07" db="EMBL/GenBank/DDBJ databases">
        <title>Severe corrosion of carbon steel in oil field produced water can be linked to methanogenic archaea containing a special type of NiFe hydrogenase.</title>
        <authorList>
            <person name="Lahme S."/>
            <person name="Mand J."/>
            <person name="Longwell J."/>
            <person name="Smith R."/>
            <person name="Enning D."/>
        </authorList>
    </citation>
    <scope>NUCLEOTIDE SEQUENCE</scope>
    <source>
        <strain evidence="1">MIC098Bin6</strain>
    </source>
</reference>
<dbReference type="AlphaFoldDB" id="A0A931CXU2"/>
<accession>A0A931CXU2</accession>
<gene>
    <name evidence="1" type="ORF">H0S81_05685</name>
</gene>
<dbReference type="PANTHER" id="PTHR10000">
    <property type="entry name" value="PHOSPHOSERINE PHOSPHATASE"/>
    <property type="match status" value="1"/>
</dbReference>
<name>A0A931CXU2_9BACT</name>
<dbReference type="GO" id="GO:0000287">
    <property type="term" value="F:magnesium ion binding"/>
    <property type="evidence" value="ECO:0007669"/>
    <property type="project" value="TreeGrafter"/>
</dbReference>
<protein>
    <submittedName>
        <fullName evidence="1">HAD-IIB family hydrolase</fullName>
    </submittedName>
</protein>
<dbReference type="InterPro" id="IPR006379">
    <property type="entry name" value="HAD-SF_hydro_IIB"/>
</dbReference>
<evidence type="ECO:0000313" key="2">
    <source>
        <dbReference type="Proteomes" id="UP000706172"/>
    </source>
</evidence>
<dbReference type="GO" id="GO:0016791">
    <property type="term" value="F:phosphatase activity"/>
    <property type="evidence" value="ECO:0007669"/>
    <property type="project" value="TreeGrafter"/>
</dbReference>
<proteinExistence type="predicted"/>
<dbReference type="Gene3D" id="3.30.1240.10">
    <property type="match status" value="1"/>
</dbReference>
<dbReference type="SUPFAM" id="SSF56784">
    <property type="entry name" value="HAD-like"/>
    <property type="match status" value="1"/>
</dbReference>
<keyword evidence="1" id="KW-0378">Hydrolase</keyword>
<evidence type="ECO:0000313" key="1">
    <source>
        <dbReference type="EMBL" id="MBG0779399.1"/>
    </source>
</evidence>